<dbReference type="InterPro" id="IPR036514">
    <property type="entry name" value="SGNH_hydro_sf"/>
</dbReference>
<dbReference type="PANTHER" id="PTHR14209">
    <property type="entry name" value="ISOAMYL ACETATE-HYDROLYZING ESTERASE 1"/>
    <property type="match status" value="1"/>
</dbReference>
<dbReference type="AlphaFoldDB" id="A0A5A7USM1"/>
<evidence type="ECO:0000313" key="2">
    <source>
        <dbReference type="EMBL" id="KAA0057687.1"/>
    </source>
</evidence>
<dbReference type="Gene3D" id="3.40.50.1110">
    <property type="entry name" value="SGNH hydrolase"/>
    <property type="match status" value="1"/>
</dbReference>
<dbReference type="InterPro" id="IPR045136">
    <property type="entry name" value="Iah1-like"/>
</dbReference>
<protein>
    <submittedName>
        <fullName evidence="2">GDSL esterase/lipase CPRD49</fullName>
    </submittedName>
</protein>
<feature type="domain" description="SGNH hydrolase-type esterase" evidence="1">
    <location>
        <begin position="9"/>
        <end position="116"/>
    </location>
</feature>
<dbReference type="PANTHER" id="PTHR14209:SF9">
    <property type="entry name" value="GDSL ESTERASE_LIPASE CPRD49"/>
    <property type="match status" value="1"/>
</dbReference>
<dbReference type="EMBL" id="SSTE01006881">
    <property type="protein sequence ID" value="KAA0057687.1"/>
    <property type="molecule type" value="Genomic_DNA"/>
</dbReference>
<evidence type="ECO:0000259" key="1">
    <source>
        <dbReference type="Pfam" id="PF13472"/>
    </source>
</evidence>
<comment type="caution">
    <text evidence="2">The sequence shown here is derived from an EMBL/GenBank/DDBJ whole genome shotgun (WGS) entry which is preliminary data.</text>
</comment>
<dbReference type="SUPFAM" id="SSF52266">
    <property type="entry name" value="SGNH hydrolase"/>
    <property type="match status" value="1"/>
</dbReference>
<proteinExistence type="predicted"/>
<name>A0A5A7USM1_CUCMM</name>
<evidence type="ECO:0000313" key="3">
    <source>
        <dbReference type="Proteomes" id="UP000321393"/>
    </source>
</evidence>
<sequence>MGPHPSGLGPHVPLPEYVDNMRKIATHIQSLSDKTRLIFLTCPPVNETKVRESQSKFLSELVRTNELCKVYAQACIKLCQEIGIKVVDLFTAIQKRDDWMNVCFTDGIHLSAEGSKVVVEEIMKVLKEAEWKPSLFWKSLPTEFAEDSPYDLIAADGTKTLNGSDWIIHRDIMWD</sequence>
<accession>A0A5A7USM1</accession>
<dbReference type="STRING" id="1194695.A0A5A7USM1"/>
<dbReference type="Pfam" id="PF13472">
    <property type="entry name" value="Lipase_GDSL_2"/>
    <property type="match status" value="1"/>
</dbReference>
<dbReference type="OrthoDB" id="671439at2759"/>
<dbReference type="Proteomes" id="UP000321393">
    <property type="component" value="Unassembled WGS sequence"/>
</dbReference>
<dbReference type="InterPro" id="IPR013830">
    <property type="entry name" value="SGNH_hydro"/>
</dbReference>
<reference evidence="2 3" key="1">
    <citation type="submission" date="2019-08" db="EMBL/GenBank/DDBJ databases">
        <title>Draft genome sequences of two oriental melons (Cucumis melo L. var makuwa).</title>
        <authorList>
            <person name="Kwon S.-Y."/>
        </authorList>
    </citation>
    <scope>NUCLEOTIDE SEQUENCE [LARGE SCALE GENOMIC DNA]</scope>
    <source>
        <strain evidence="3">cv. SW 3</strain>
        <tissue evidence="2">Leaf</tissue>
    </source>
</reference>
<organism evidence="2 3">
    <name type="scientific">Cucumis melo var. makuwa</name>
    <name type="common">Oriental melon</name>
    <dbReference type="NCBI Taxonomy" id="1194695"/>
    <lineage>
        <taxon>Eukaryota</taxon>
        <taxon>Viridiplantae</taxon>
        <taxon>Streptophyta</taxon>
        <taxon>Embryophyta</taxon>
        <taxon>Tracheophyta</taxon>
        <taxon>Spermatophyta</taxon>
        <taxon>Magnoliopsida</taxon>
        <taxon>eudicotyledons</taxon>
        <taxon>Gunneridae</taxon>
        <taxon>Pentapetalae</taxon>
        <taxon>rosids</taxon>
        <taxon>fabids</taxon>
        <taxon>Cucurbitales</taxon>
        <taxon>Cucurbitaceae</taxon>
        <taxon>Benincaseae</taxon>
        <taxon>Cucumis</taxon>
    </lineage>
</organism>
<gene>
    <name evidence="2" type="ORF">E6C27_scaffold126G00370</name>
</gene>